<organism evidence="1 2">
    <name type="scientific">Trifolium pratense</name>
    <name type="common">Red clover</name>
    <dbReference type="NCBI Taxonomy" id="57577"/>
    <lineage>
        <taxon>Eukaryota</taxon>
        <taxon>Viridiplantae</taxon>
        <taxon>Streptophyta</taxon>
        <taxon>Embryophyta</taxon>
        <taxon>Tracheophyta</taxon>
        <taxon>Spermatophyta</taxon>
        <taxon>Magnoliopsida</taxon>
        <taxon>eudicotyledons</taxon>
        <taxon>Gunneridae</taxon>
        <taxon>Pentapetalae</taxon>
        <taxon>rosids</taxon>
        <taxon>fabids</taxon>
        <taxon>Fabales</taxon>
        <taxon>Fabaceae</taxon>
        <taxon>Papilionoideae</taxon>
        <taxon>50 kb inversion clade</taxon>
        <taxon>NPAAA clade</taxon>
        <taxon>Hologalegina</taxon>
        <taxon>IRL clade</taxon>
        <taxon>Trifolieae</taxon>
        <taxon>Trifolium</taxon>
    </lineage>
</organism>
<evidence type="ECO:0000313" key="2">
    <source>
        <dbReference type="Proteomes" id="UP000236291"/>
    </source>
</evidence>
<evidence type="ECO:0000313" key="1">
    <source>
        <dbReference type="EMBL" id="PNX83191.1"/>
    </source>
</evidence>
<dbReference type="STRING" id="57577.A0A2K3LXC4"/>
<sequence length="226" mass="24950">MKLVWSPETASKAYIETVQKCKLSRGSGVPELISAMAAGWKAKLILETWSSSEEGGGVIETSIGLSIARKHTCGRHVCIVPNEKSKLEYSQKMGESITSTEIIVGEAEEIMKDLIEEIDFMVVDCKIIRDFVRVLKVAKLSVNGAVLVCKNASLRSGNFKWENVVLVEEESRRVVRSVFLPVGMGVDIAHVSAVGGNLGKDGSGRRNKRWIKHVDQRSGEMHVIRR</sequence>
<dbReference type="PANTHER" id="PTHR33593:SF2">
    <property type="entry name" value="ANKYRIN REPEAT_KH DOMAIN PROTEIN (DUF1442)"/>
    <property type="match status" value="1"/>
</dbReference>
<reference evidence="1 2" key="1">
    <citation type="journal article" date="2014" name="Am. J. Bot.">
        <title>Genome assembly and annotation for red clover (Trifolium pratense; Fabaceae).</title>
        <authorList>
            <person name="Istvanek J."/>
            <person name="Jaros M."/>
            <person name="Krenek A."/>
            <person name="Repkova J."/>
        </authorList>
    </citation>
    <scope>NUCLEOTIDE SEQUENCE [LARGE SCALE GENOMIC DNA]</scope>
    <source>
        <strain evidence="2">cv. Tatra</strain>
        <tissue evidence="1">Young leaves</tissue>
    </source>
</reference>
<evidence type="ECO:0008006" key="3">
    <source>
        <dbReference type="Google" id="ProtNLM"/>
    </source>
</evidence>
<accession>A0A2K3LXC4</accession>
<comment type="caution">
    <text evidence="1">The sequence shown here is derived from an EMBL/GenBank/DDBJ whole genome shotgun (WGS) entry which is preliminary data.</text>
</comment>
<proteinExistence type="predicted"/>
<dbReference type="InterPro" id="IPR009902">
    <property type="entry name" value="DUF1442"/>
</dbReference>
<dbReference type="Proteomes" id="UP000236291">
    <property type="component" value="Unassembled WGS sequence"/>
</dbReference>
<dbReference type="EMBL" id="ASHM01043598">
    <property type="protein sequence ID" value="PNX83191.1"/>
    <property type="molecule type" value="Genomic_DNA"/>
</dbReference>
<dbReference type="PANTHER" id="PTHR33593">
    <property type="entry name" value="DUF1442 FAMILY PROTEIN"/>
    <property type="match status" value="1"/>
</dbReference>
<dbReference type="Pfam" id="PF07279">
    <property type="entry name" value="DUF1442"/>
    <property type="match status" value="1"/>
</dbReference>
<gene>
    <name evidence="1" type="ORF">L195_g039230</name>
</gene>
<name>A0A2K3LXC4_TRIPR</name>
<dbReference type="AlphaFoldDB" id="A0A2K3LXC4"/>
<protein>
    <recommendedName>
        <fullName evidence="3">DUF1442 family protein</fullName>
    </recommendedName>
</protein>
<reference evidence="1 2" key="2">
    <citation type="journal article" date="2017" name="Front. Plant Sci.">
        <title>Gene Classification and Mining of Molecular Markers Useful in Red Clover (Trifolium pratense) Breeding.</title>
        <authorList>
            <person name="Istvanek J."/>
            <person name="Dluhosova J."/>
            <person name="Dluhos P."/>
            <person name="Patkova L."/>
            <person name="Nedelnik J."/>
            <person name="Repkova J."/>
        </authorList>
    </citation>
    <scope>NUCLEOTIDE SEQUENCE [LARGE SCALE GENOMIC DNA]</scope>
    <source>
        <strain evidence="2">cv. Tatra</strain>
        <tissue evidence="1">Young leaves</tissue>
    </source>
</reference>